<dbReference type="EMBL" id="LT575490">
    <property type="protein sequence ID" value="SAY41728.1"/>
    <property type="molecule type" value="Genomic_DNA"/>
</dbReference>
<gene>
    <name evidence="1" type="ORF">PWN146_00392</name>
</gene>
<protein>
    <submittedName>
        <fullName evidence="1">Uncharacterized protein</fullName>
    </submittedName>
</protein>
<dbReference type="InterPro" id="IPR010982">
    <property type="entry name" value="Lambda_DNA-bd_dom_sf"/>
</dbReference>
<dbReference type="Gene3D" id="1.10.260.40">
    <property type="entry name" value="lambda repressor-like DNA-binding domains"/>
    <property type="match status" value="1"/>
</dbReference>
<dbReference type="AlphaFoldDB" id="A0A1C3H9M2"/>
<evidence type="ECO:0000313" key="1">
    <source>
        <dbReference type="EMBL" id="SAY41728.1"/>
    </source>
</evidence>
<accession>A0A1C3H9M2</accession>
<name>A0A1C3H9M2_SERMA</name>
<organism evidence="1">
    <name type="scientific">Serratia marcescens</name>
    <dbReference type="NCBI Taxonomy" id="615"/>
    <lineage>
        <taxon>Bacteria</taxon>
        <taxon>Pseudomonadati</taxon>
        <taxon>Pseudomonadota</taxon>
        <taxon>Gammaproteobacteria</taxon>
        <taxon>Enterobacterales</taxon>
        <taxon>Yersiniaceae</taxon>
        <taxon>Serratia</taxon>
    </lineage>
</organism>
<reference evidence="1" key="1">
    <citation type="submission" date="2016-05" db="EMBL/GenBank/DDBJ databases">
        <authorList>
            <person name="Cock P.J.A."/>
            <person name="Cock P.J.A."/>
        </authorList>
    </citation>
    <scope>NUCLEOTIDE SEQUENCE</scope>
    <source>
        <strain evidence="1">PWN146_assembly</strain>
    </source>
</reference>
<proteinExistence type="predicted"/>
<sequence>MDNITFDNLCRSAIGENYVTELSEALGVTDRTVRNWRSGNRSIPDALEVELLSYLNDKKERIEHAKRKLASSMQSVDERHLFMHPKTKRVESIQFWRHQLTASIGTDAELAEREIFGNLIPVVPKPGVKVNAMPFLSEGDVTEIQCEEDRFQGLFSQGTLSPLKPGTKVYVFDSVTGDKCDAVVIKRCPYPDHSIVIERKHSTGSLFHLVKDRHVIQAD</sequence>
<dbReference type="GO" id="GO:0003677">
    <property type="term" value="F:DNA binding"/>
    <property type="evidence" value="ECO:0007669"/>
    <property type="project" value="InterPro"/>
</dbReference>